<evidence type="ECO:0000256" key="1">
    <source>
        <dbReference type="ARBA" id="ARBA00001942"/>
    </source>
</evidence>
<dbReference type="PIRSF" id="PIRSF000144">
    <property type="entry name" value="CbbBc"/>
    <property type="match status" value="1"/>
</dbReference>
<evidence type="ECO:0000256" key="8">
    <source>
        <dbReference type="ARBA" id="ARBA00023004"/>
    </source>
</evidence>
<evidence type="ECO:0000256" key="2">
    <source>
        <dbReference type="ARBA" id="ARBA00001966"/>
    </source>
</evidence>
<gene>
    <name evidence="12" type="ORF">ACFQXB_08780</name>
</gene>
<dbReference type="Pfam" id="PF01568">
    <property type="entry name" value="Molydop_binding"/>
    <property type="match status" value="1"/>
</dbReference>
<keyword evidence="4" id="KW-0004">4Fe-4S</keyword>
<comment type="similarity">
    <text evidence="3">Belongs to the prokaryotic molybdopterin-containing oxidoreductase family.</text>
</comment>
<evidence type="ECO:0000256" key="6">
    <source>
        <dbReference type="ARBA" id="ARBA00022723"/>
    </source>
</evidence>
<organism evidence="12 13">
    <name type="scientific">Plastorhodobacter daqingensis</name>
    <dbReference type="NCBI Taxonomy" id="1387281"/>
    <lineage>
        <taxon>Bacteria</taxon>
        <taxon>Pseudomonadati</taxon>
        <taxon>Pseudomonadota</taxon>
        <taxon>Alphaproteobacteria</taxon>
        <taxon>Rhodobacterales</taxon>
        <taxon>Paracoccaceae</taxon>
        <taxon>Plastorhodobacter</taxon>
    </lineage>
</organism>
<sequence>MQRKTKIKPYPGPAGGWGSLKSVSRHMKKQHLIPEAMPALERQNKPKGFACVSCAWAKPHPAHAAEFCENGAKATFWELTKNRTPPEFFARHSAAELRLWPDHDLEQEGRLTHPMRFNHETDRYEPVSWDEAFAEIGRELAEIRARDPRRAVFYTSGRASLETSYMYQLFARLYGNNNLPDSSNMCHESTSVALPESIGVPIGTVQLEDFQETDTIFFFGQNVGSNSPRMLHQLKDARENGARIVTFNPLRERGLESFIDPQDPVQMITRDATEISQEYHQLRAGGDIAAITGLSKAVFDLDDAARAAGAPRVLDTEFIEQHTHGFAAFEAHVRATGWDDITRECSLTRADIESAARIYAEGKSVIAIYGMGLTQHKRGVETIQMLVNLLLMRGNIGKRGAGICPVRGHSNVQGQRTVGITEKPELAPMDKLAELYGFTPPEDEGHTTVTACQAIINGEVDAFVGLGGNFVRAIPERELMEAHWPRMRLTVQIATKLNRSHLINGQVAYLLPCLGRLEIDRQASGEQVVTIEDSTGKFHASVPIREPASPHLLSEPAIVAGIAKATLPANPKVDWDGWVAGYARIRDAMGRTWPELFTDFNETMWTPGGISRPIPARERVWQTETGKANFKLPSALTASFDEGHDPAVLRLITLRSNDQFNTTIYGYRDRFRGIYGTRMVVLLCDEDMQRLGVEDGAIVSMETAVDDGVHRRMDGFRVVRYGIPKGCVGAYYPEANALIPLWQHAEKSMVPAAKSVPVRIITRAMVEAAE</sequence>
<accession>A0ABW2UHW5</accession>
<dbReference type="Pfam" id="PF00384">
    <property type="entry name" value="Molybdopterin"/>
    <property type="match status" value="1"/>
</dbReference>
<comment type="cofactor">
    <cofactor evidence="2">
        <name>[4Fe-4S] cluster</name>
        <dbReference type="ChEBI" id="CHEBI:49883"/>
    </cofactor>
</comment>
<dbReference type="PANTHER" id="PTHR43105:SF4">
    <property type="entry name" value="PROTEIN YDEP"/>
    <property type="match status" value="1"/>
</dbReference>
<comment type="caution">
    <text evidence="12">The sequence shown here is derived from an EMBL/GenBank/DDBJ whole genome shotgun (WGS) entry which is preliminary data.</text>
</comment>
<keyword evidence="8" id="KW-0408">Iron</keyword>
<keyword evidence="9" id="KW-0411">Iron-sulfur</keyword>
<reference evidence="13" key="1">
    <citation type="journal article" date="2019" name="Int. J. Syst. Evol. Microbiol.">
        <title>The Global Catalogue of Microorganisms (GCM) 10K type strain sequencing project: providing services to taxonomists for standard genome sequencing and annotation.</title>
        <authorList>
            <consortium name="The Broad Institute Genomics Platform"/>
            <consortium name="The Broad Institute Genome Sequencing Center for Infectious Disease"/>
            <person name="Wu L."/>
            <person name="Ma J."/>
        </authorList>
    </citation>
    <scope>NUCLEOTIDE SEQUENCE [LARGE SCALE GENOMIC DNA]</scope>
    <source>
        <strain evidence="13">CGMCC 1.12750</strain>
    </source>
</reference>
<evidence type="ECO:0000259" key="10">
    <source>
        <dbReference type="Pfam" id="PF00384"/>
    </source>
</evidence>
<comment type="cofactor">
    <cofactor evidence="1">
        <name>Mo-bis(molybdopterin guanine dinucleotide)</name>
        <dbReference type="ChEBI" id="CHEBI:60539"/>
    </cofactor>
</comment>
<dbReference type="SUPFAM" id="SSF53706">
    <property type="entry name" value="Formate dehydrogenase/DMSO reductase, domains 1-3"/>
    <property type="match status" value="1"/>
</dbReference>
<dbReference type="InterPro" id="IPR041953">
    <property type="entry name" value="YdeP_MopB"/>
</dbReference>
<dbReference type="PANTHER" id="PTHR43105">
    <property type="entry name" value="RESPIRATORY NITRATE REDUCTASE"/>
    <property type="match status" value="1"/>
</dbReference>
<evidence type="ECO:0000313" key="13">
    <source>
        <dbReference type="Proteomes" id="UP001596516"/>
    </source>
</evidence>
<keyword evidence="13" id="KW-1185">Reference proteome</keyword>
<name>A0ABW2UHW5_9RHOB</name>
<dbReference type="Gene3D" id="3.40.50.740">
    <property type="match status" value="1"/>
</dbReference>
<feature type="domain" description="Molybdopterin oxidoreductase" evidence="10">
    <location>
        <begin position="110"/>
        <end position="411"/>
    </location>
</feature>
<dbReference type="CDD" id="cd02767">
    <property type="entry name" value="MopB_ydeP"/>
    <property type="match status" value="1"/>
</dbReference>
<keyword evidence="6" id="KW-0479">Metal-binding</keyword>
<evidence type="ECO:0000256" key="9">
    <source>
        <dbReference type="ARBA" id="ARBA00023014"/>
    </source>
</evidence>
<protein>
    <submittedName>
        <fullName evidence="12">FdhF/YdeP family oxidoreductase</fullName>
    </submittedName>
</protein>
<dbReference type="SUPFAM" id="SSF50692">
    <property type="entry name" value="ADC-like"/>
    <property type="match status" value="1"/>
</dbReference>
<dbReference type="InterPro" id="IPR037951">
    <property type="entry name" value="MopB_CT_YdeP"/>
</dbReference>
<evidence type="ECO:0000256" key="3">
    <source>
        <dbReference type="ARBA" id="ARBA00010312"/>
    </source>
</evidence>
<dbReference type="EMBL" id="JBHTFQ010000004">
    <property type="protein sequence ID" value="MFC7704286.1"/>
    <property type="molecule type" value="Genomic_DNA"/>
</dbReference>
<evidence type="ECO:0000259" key="11">
    <source>
        <dbReference type="Pfam" id="PF01568"/>
    </source>
</evidence>
<dbReference type="InterPro" id="IPR010046">
    <property type="entry name" value="Mopterin_OxRdtse_a_bac"/>
</dbReference>
<keyword evidence="5" id="KW-0500">Molybdenum</keyword>
<evidence type="ECO:0000256" key="7">
    <source>
        <dbReference type="ARBA" id="ARBA00023002"/>
    </source>
</evidence>
<proteinExistence type="inferred from homology"/>
<dbReference type="Gene3D" id="3.40.228.10">
    <property type="entry name" value="Dimethylsulfoxide Reductase, domain 2"/>
    <property type="match status" value="1"/>
</dbReference>
<dbReference type="NCBIfam" id="TIGR01701">
    <property type="entry name" value="Fdhalpha-like"/>
    <property type="match status" value="1"/>
</dbReference>
<dbReference type="InterPro" id="IPR006657">
    <property type="entry name" value="MoPterin_dinucl-bd_dom"/>
</dbReference>
<evidence type="ECO:0000256" key="4">
    <source>
        <dbReference type="ARBA" id="ARBA00022485"/>
    </source>
</evidence>
<feature type="domain" description="Molybdopterin dinucleotide-binding" evidence="11">
    <location>
        <begin position="649"/>
        <end position="756"/>
    </location>
</feature>
<dbReference type="Proteomes" id="UP001596516">
    <property type="component" value="Unassembled WGS sequence"/>
</dbReference>
<evidence type="ECO:0000313" key="12">
    <source>
        <dbReference type="EMBL" id="MFC7704286.1"/>
    </source>
</evidence>
<evidence type="ECO:0000256" key="5">
    <source>
        <dbReference type="ARBA" id="ARBA00022505"/>
    </source>
</evidence>
<keyword evidence="7" id="KW-0560">Oxidoreductase</keyword>
<dbReference type="InterPro" id="IPR006656">
    <property type="entry name" value="Mopterin_OxRdtase"/>
</dbReference>
<dbReference type="CDD" id="cd02787">
    <property type="entry name" value="MopB_CT_ydeP"/>
    <property type="match status" value="1"/>
</dbReference>
<dbReference type="RefSeq" id="WP_377402282.1">
    <property type="nucleotide sequence ID" value="NZ_JBHTFQ010000004.1"/>
</dbReference>
<dbReference type="InterPro" id="IPR050123">
    <property type="entry name" value="Prok_molybdopt-oxidoreductase"/>
</dbReference>
<dbReference type="InterPro" id="IPR009010">
    <property type="entry name" value="Asp_de-COase-like_dom_sf"/>
</dbReference>